<dbReference type="EMBL" id="JBHRUV010000032">
    <property type="protein sequence ID" value="MFC3266269.1"/>
    <property type="molecule type" value="Genomic_DNA"/>
</dbReference>
<feature type="domain" description="N-acetyltransferase" evidence="1">
    <location>
        <begin position="2"/>
        <end position="147"/>
    </location>
</feature>
<dbReference type="GO" id="GO:0016746">
    <property type="term" value="F:acyltransferase activity"/>
    <property type="evidence" value="ECO:0007669"/>
    <property type="project" value="UniProtKB-KW"/>
</dbReference>
<dbReference type="InterPro" id="IPR000182">
    <property type="entry name" value="GNAT_dom"/>
</dbReference>
<dbReference type="Pfam" id="PF13508">
    <property type="entry name" value="Acetyltransf_7"/>
    <property type="match status" value="1"/>
</dbReference>
<evidence type="ECO:0000259" key="1">
    <source>
        <dbReference type="PROSITE" id="PS51186"/>
    </source>
</evidence>
<dbReference type="PROSITE" id="PS51186">
    <property type="entry name" value="GNAT"/>
    <property type="match status" value="1"/>
</dbReference>
<organism evidence="2 3">
    <name type="scientific">Camelimonas abortus</name>
    <dbReference type="NCBI Taxonomy" id="1017184"/>
    <lineage>
        <taxon>Bacteria</taxon>
        <taxon>Pseudomonadati</taxon>
        <taxon>Pseudomonadota</taxon>
        <taxon>Alphaproteobacteria</taxon>
        <taxon>Hyphomicrobiales</taxon>
        <taxon>Chelatococcaceae</taxon>
        <taxon>Camelimonas</taxon>
    </lineage>
</organism>
<keyword evidence="2" id="KW-0012">Acyltransferase</keyword>
<evidence type="ECO:0000313" key="2">
    <source>
        <dbReference type="EMBL" id="MFC3266269.1"/>
    </source>
</evidence>
<sequence>MIVIGDETPFETTAREALLDQAMGPDRRLKASERLREGQVPAAGLALAARETSGDGPARLVGTVRLWRVLAGDRPALLLGPLAVATDRQGDGVGGLLMREAIARARALGHGAIILVGDPEYYARFGFSAALTGALAMPGPWEKRRLVALELVAGALAGAAGMIRPADAAEEAAAAAGAGRLRWGVAGRAAA</sequence>
<reference evidence="3" key="1">
    <citation type="journal article" date="2019" name="Int. J. Syst. Evol. Microbiol.">
        <title>The Global Catalogue of Microorganisms (GCM) 10K type strain sequencing project: providing services to taxonomists for standard genome sequencing and annotation.</title>
        <authorList>
            <consortium name="The Broad Institute Genomics Platform"/>
            <consortium name="The Broad Institute Genome Sequencing Center for Infectious Disease"/>
            <person name="Wu L."/>
            <person name="Ma J."/>
        </authorList>
    </citation>
    <scope>NUCLEOTIDE SEQUENCE [LARGE SCALE GENOMIC DNA]</scope>
    <source>
        <strain evidence="3">CCM 7941</strain>
    </source>
</reference>
<accession>A0ABV7LF83</accession>
<dbReference type="Gene3D" id="3.40.630.30">
    <property type="match status" value="1"/>
</dbReference>
<dbReference type="CDD" id="cd04301">
    <property type="entry name" value="NAT_SF"/>
    <property type="match status" value="1"/>
</dbReference>
<dbReference type="InterPro" id="IPR016181">
    <property type="entry name" value="Acyl_CoA_acyltransferase"/>
</dbReference>
<protein>
    <submittedName>
        <fullName evidence="2">GNAT family N-acetyltransferase</fullName>
        <ecNumber evidence="2">2.3.-.-</ecNumber>
    </submittedName>
</protein>
<keyword evidence="3" id="KW-1185">Reference proteome</keyword>
<comment type="caution">
    <text evidence="2">The sequence shown here is derived from an EMBL/GenBank/DDBJ whole genome shotgun (WGS) entry which is preliminary data.</text>
</comment>
<keyword evidence="2" id="KW-0808">Transferase</keyword>
<dbReference type="SUPFAM" id="SSF55729">
    <property type="entry name" value="Acyl-CoA N-acyltransferases (Nat)"/>
    <property type="match status" value="1"/>
</dbReference>
<proteinExistence type="predicted"/>
<dbReference type="Proteomes" id="UP001595536">
    <property type="component" value="Unassembled WGS sequence"/>
</dbReference>
<evidence type="ECO:0000313" key="3">
    <source>
        <dbReference type="Proteomes" id="UP001595536"/>
    </source>
</evidence>
<gene>
    <name evidence="2" type="ORF">ACFOEX_07875</name>
</gene>
<name>A0ABV7LF83_9HYPH</name>
<dbReference type="RefSeq" id="WP_376831545.1">
    <property type="nucleotide sequence ID" value="NZ_JBHLWR010000006.1"/>
</dbReference>
<dbReference type="EC" id="2.3.-.-" evidence="2"/>